<dbReference type="AlphaFoldDB" id="A0A067DAV2"/>
<dbReference type="Proteomes" id="UP000027120">
    <property type="component" value="Unassembled WGS sequence"/>
</dbReference>
<keyword evidence="2" id="KW-1185">Reference proteome</keyword>
<accession>A0A067DAV2</accession>
<evidence type="ECO:0000313" key="2">
    <source>
        <dbReference type="Proteomes" id="UP000027120"/>
    </source>
</evidence>
<evidence type="ECO:0000313" key="1">
    <source>
        <dbReference type="EMBL" id="KDO40129.1"/>
    </source>
</evidence>
<organism evidence="1 2">
    <name type="scientific">Citrus sinensis</name>
    <name type="common">Sweet orange</name>
    <name type="synonym">Citrus aurantium var. sinensis</name>
    <dbReference type="NCBI Taxonomy" id="2711"/>
    <lineage>
        <taxon>Eukaryota</taxon>
        <taxon>Viridiplantae</taxon>
        <taxon>Streptophyta</taxon>
        <taxon>Embryophyta</taxon>
        <taxon>Tracheophyta</taxon>
        <taxon>Spermatophyta</taxon>
        <taxon>Magnoliopsida</taxon>
        <taxon>eudicotyledons</taxon>
        <taxon>Gunneridae</taxon>
        <taxon>Pentapetalae</taxon>
        <taxon>rosids</taxon>
        <taxon>malvids</taxon>
        <taxon>Sapindales</taxon>
        <taxon>Rutaceae</taxon>
        <taxon>Aurantioideae</taxon>
        <taxon>Citrus</taxon>
    </lineage>
</organism>
<protein>
    <submittedName>
        <fullName evidence="1">Uncharacterized protein</fullName>
    </submittedName>
</protein>
<name>A0A067DAV2_CITSI</name>
<dbReference type="EMBL" id="KK786113">
    <property type="protein sequence ID" value="KDO40129.1"/>
    <property type="molecule type" value="Genomic_DNA"/>
</dbReference>
<feature type="non-terminal residue" evidence="1">
    <location>
        <position position="164"/>
    </location>
</feature>
<sequence length="164" mass="19381">MSFSLRSSEYNARNAQYHMFNWLKIVYMPLWFVHNGLDNPLFLALQRIIRRRLKIESLMQFILELYLLSLKWKTDFFIFTFSVRIKLRHKTCKGVGVKATTYAKTIWMDLANAELISGTNFRNQDGNFTGVVHLEGYKTTVLKLTWLLEISKLVGFDYLITKKK</sequence>
<gene>
    <name evidence="1" type="ORF">CISIN_1g035795mg</name>
</gene>
<dbReference type="STRING" id="2711.A0A067DAV2"/>
<proteinExistence type="predicted"/>
<reference evidence="1 2" key="1">
    <citation type="submission" date="2014-04" db="EMBL/GenBank/DDBJ databases">
        <authorList>
            <consortium name="International Citrus Genome Consortium"/>
            <person name="Gmitter F."/>
            <person name="Chen C."/>
            <person name="Farmerie W."/>
            <person name="Harkins T."/>
            <person name="Desany B."/>
            <person name="Mohiuddin M."/>
            <person name="Kodira C."/>
            <person name="Borodovsky M."/>
            <person name="Lomsadze A."/>
            <person name="Burns P."/>
            <person name="Jenkins J."/>
            <person name="Prochnik S."/>
            <person name="Shu S."/>
            <person name="Chapman J."/>
            <person name="Pitluck S."/>
            <person name="Schmutz J."/>
            <person name="Rokhsar D."/>
        </authorList>
    </citation>
    <scope>NUCLEOTIDE SEQUENCE</scope>
</reference>